<evidence type="ECO:0000256" key="3">
    <source>
        <dbReference type="ARBA" id="ARBA00023315"/>
    </source>
</evidence>
<dbReference type="CDD" id="cd03354">
    <property type="entry name" value="LbH_SAT"/>
    <property type="match status" value="1"/>
</dbReference>
<keyword evidence="5" id="KW-1185">Reference proteome</keyword>
<evidence type="ECO:0000256" key="2">
    <source>
        <dbReference type="ARBA" id="ARBA00022679"/>
    </source>
</evidence>
<dbReference type="InterPro" id="IPR053376">
    <property type="entry name" value="Serine_acetyltransferase"/>
</dbReference>
<protein>
    <submittedName>
        <fullName evidence="4">Serine O-acetyltransferase EpsC</fullName>
    </submittedName>
</protein>
<dbReference type="Gene3D" id="1.10.3130.10">
    <property type="entry name" value="serine acetyltransferase, domain 1"/>
    <property type="match status" value="1"/>
</dbReference>
<dbReference type="Gene3D" id="2.160.10.10">
    <property type="entry name" value="Hexapeptide repeat proteins"/>
    <property type="match status" value="1"/>
</dbReference>
<keyword evidence="3" id="KW-0012">Acyltransferase</keyword>
<dbReference type="InterPro" id="IPR042122">
    <property type="entry name" value="Ser_AcTrfase_N_sf"/>
</dbReference>
<dbReference type="InterPro" id="IPR011004">
    <property type="entry name" value="Trimer_LpxA-like_sf"/>
</dbReference>
<sequence length="279" mass="30692">MSSPFIKELFVEHHRIRHQVPATAICQLVEGVLGLFFPVLADQRFESEKELEAYKNALQSEMVRVLTGMEPTLPIPAEEVVQKLSEELPGIYKLLLEDAEAIAAGDPAAQNVEEVIRTYPGFRAVAIYRVAHTLHKLKVPLLPRILSAYAQARTGIDIHPGAQIGSHFCIDHGTGVVIGETCVIGDYVKIYQGVTLGALNVNKTLANKKRHPTIEHHVVIYAGATILGGQTVIGAYSVIGGNVWLTESVPPYSRVYHKPEVIVRKPSFPTDSFDFVILN</sequence>
<evidence type="ECO:0000256" key="1">
    <source>
        <dbReference type="ARBA" id="ARBA00022605"/>
    </source>
</evidence>
<organism evidence="4 5">
    <name type="scientific">Adhaeribacter terreus</name>
    <dbReference type="NCBI Taxonomy" id="529703"/>
    <lineage>
        <taxon>Bacteria</taxon>
        <taxon>Pseudomonadati</taxon>
        <taxon>Bacteroidota</taxon>
        <taxon>Cytophagia</taxon>
        <taxon>Cytophagales</taxon>
        <taxon>Hymenobacteraceae</taxon>
        <taxon>Adhaeribacter</taxon>
    </lineage>
</organism>
<dbReference type="EMBL" id="JBHSKT010000001">
    <property type="protein sequence ID" value="MFC5269446.1"/>
    <property type="molecule type" value="Genomic_DNA"/>
</dbReference>
<evidence type="ECO:0000313" key="5">
    <source>
        <dbReference type="Proteomes" id="UP001596161"/>
    </source>
</evidence>
<gene>
    <name evidence="4" type="primary">epsC</name>
    <name evidence="4" type="ORF">ACFPIB_02415</name>
</gene>
<dbReference type="NCBIfam" id="NF041874">
    <property type="entry name" value="EPS_EpsC"/>
    <property type="match status" value="1"/>
</dbReference>
<keyword evidence="2" id="KW-0808">Transferase</keyword>
<dbReference type="InterPro" id="IPR045304">
    <property type="entry name" value="LbH_SAT"/>
</dbReference>
<accession>A0ABW0E891</accession>
<dbReference type="Proteomes" id="UP001596161">
    <property type="component" value="Unassembled WGS sequence"/>
</dbReference>
<reference evidence="5" key="1">
    <citation type="journal article" date="2019" name="Int. J. Syst. Evol. Microbiol.">
        <title>The Global Catalogue of Microorganisms (GCM) 10K type strain sequencing project: providing services to taxonomists for standard genome sequencing and annotation.</title>
        <authorList>
            <consortium name="The Broad Institute Genomics Platform"/>
            <consortium name="The Broad Institute Genome Sequencing Center for Infectious Disease"/>
            <person name="Wu L."/>
            <person name="Ma J."/>
        </authorList>
    </citation>
    <scope>NUCLEOTIDE SEQUENCE [LARGE SCALE GENOMIC DNA]</scope>
    <source>
        <strain evidence="5">KACC 12602</strain>
    </source>
</reference>
<proteinExistence type="predicted"/>
<comment type="caution">
    <text evidence="4">The sequence shown here is derived from an EMBL/GenBank/DDBJ whole genome shotgun (WGS) entry which is preliminary data.</text>
</comment>
<keyword evidence="1" id="KW-0028">Amino-acid biosynthesis</keyword>
<dbReference type="SUPFAM" id="SSF51161">
    <property type="entry name" value="Trimeric LpxA-like enzymes"/>
    <property type="match status" value="1"/>
</dbReference>
<dbReference type="RefSeq" id="WP_378015822.1">
    <property type="nucleotide sequence ID" value="NZ_JBHSKT010000001.1"/>
</dbReference>
<evidence type="ECO:0000313" key="4">
    <source>
        <dbReference type="EMBL" id="MFC5269446.1"/>
    </source>
</evidence>
<dbReference type="PANTHER" id="PTHR42811">
    <property type="entry name" value="SERINE ACETYLTRANSFERASE"/>
    <property type="match status" value="1"/>
</dbReference>
<name>A0ABW0E891_9BACT</name>